<dbReference type="SMART" id="SM00034">
    <property type="entry name" value="CLECT"/>
    <property type="match status" value="2"/>
</dbReference>
<reference evidence="3" key="1">
    <citation type="submission" date="2025-08" db="UniProtKB">
        <authorList>
            <consortium name="Ensembl"/>
        </authorList>
    </citation>
    <scope>IDENTIFICATION</scope>
</reference>
<dbReference type="Gene3D" id="3.10.100.10">
    <property type="entry name" value="Mannose-Binding Protein A, subunit A"/>
    <property type="match status" value="2"/>
</dbReference>
<dbReference type="PANTHER" id="PTHR45784:SF8">
    <property type="entry name" value="C-TYPE MANNOSE RECEPTOR 2-RELATED"/>
    <property type="match status" value="1"/>
</dbReference>
<reference evidence="3" key="2">
    <citation type="submission" date="2025-09" db="UniProtKB">
        <authorList>
            <consortium name="Ensembl"/>
        </authorList>
    </citation>
    <scope>IDENTIFICATION</scope>
</reference>
<dbReference type="PROSITE" id="PS50041">
    <property type="entry name" value="C_TYPE_LECTIN_2"/>
    <property type="match status" value="2"/>
</dbReference>
<protein>
    <recommendedName>
        <fullName evidence="2">C-type lectin domain-containing protein</fullName>
    </recommendedName>
</protein>
<dbReference type="CDD" id="cd00037">
    <property type="entry name" value="CLECT"/>
    <property type="match status" value="1"/>
</dbReference>
<feature type="chain" id="PRO_5046962378" description="C-type lectin domain-containing protein" evidence="1">
    <location>
        <begin position="22"/>
        <end position="253"/>
    </location>
</feature>
<dbReference type="Ensembl" id="ENSCCRT00000154614.1">
    <property type="protein sequence ID" value="ENSCCRP00000108956.1"/>
    <property type="gene ID" value="ENSCCRG00000057401.1"/>
</dbReference>
<feature type="domain" description="C-type lectin" evidence="2">
    <location>
        <begin position="26"/>
        <end position="131"/>
    </location>
</feature>
<organism evidence="3 4">
    <name type="scientific">Cyprinus carpio carpio</name>
    <dbReference type="NCBI Taxonomy" id="630221"/>
    <lineage>
        <taxon>Eukaryota</taxon>
        <taxon>Metazoa</taxon>
        <taxon>Chordata</taxon>
        <taxon>Craniata</taxon>
        <taxon>Vertebrata</taxon>
        <taxon>Euteleostomi</taxon>
        <taxon>Actinopterygii</taxon>
        <taxon>Neopterygii</taxon>
        <taxon>Teleostei</taxon>
        <taxon>Ostariophysi</taxon>
        <taxon>Cypriniformes</taxon>
        <taxon>Cyprinidae</taxon>
        <taxon>Cyprininae</taxon>
        <taxon>Cyprinus</taxon>
    </lineage>
</organism>
<dbReference type="Pfam" id="PF00059">
    <property type="entry name" value="Lectin_C"/>
    <property type="match status" value="2"/>
</dbReference>
<dbReference type="PANTHER" id="PTHR45784">
    <property type="entry name" value="C-TYPE LECTIN DOMAIN FAMILY 20 MEMBER A-RELATED"/>
    <property type="match status" value="1"/>
</dbReference>
<evidence type="ECO:0000313" key="3">
    <source>
        <dbReference type="Ensembl" id="ENSCCRP00000108956.1"/>
    </source>
</evidence>
<evidence type="ECO:0000313" key="4">
    <source>
        <dbReference type="Proteomes" id="UP001108240"/>
    </source>
</evidence>
<feature type="signal peptide" evidence="1">
    <location>
        <begin position="1"/>
        <end position="21"/>
    </location>
</feature>
<keyword evidence="4" id="KW-1185">Reference proteome</keyword>
<dbReference type="Proteomes" id="UP001108240">
    <property type="component" value="Unplaced"/>
</dbReference>
<dbReference type="InterPro" id="IPR016186">
    <property type="entry name" value="C-type_lectin-like/link_sf"/>
</dbReference>
<evidence type="ECO:0000256" key="1">
    <source>
        <dbReference type="SAM" id="SignalP"/>
    </source>
</evidence>
<dbReference type="InterPro" id="IPR001304">
    <property type="entry name" value="C-type_lectin-like"/>
</dbReference>
<sequence>MKMKTTLALLLIMELYGLSSGLIKQHFFVNRKMTWDFASKYCKTYFHDLSTFTNEDEEQQFLEDALNQTSDAWVGLYTESGVWKWSEDENATRISWDITQPDKADGCAFLRPGRKKLHDKECTAEYPAFCMTNFVLMHQNETWEGALEYCRTHYNDLASLSTKERMDSALLEITKAETEYVWTGLRFLAGDWLWVTGDALNYTAWYKNEQPQCPARDLRCGALDKQTRLWRHRNCEEKLSFFCQYGVMRQTNL</sequence>
<dbReference type="InterPro" id="IPR016187">
    <property type="entry name" value="CTDL_fold"/>
</dbReference>
<proteinExistence type="predicted"/>
<dbReference type="AlphaFoldDB" id="A0A9J7XR39"/>
<dbReference type="GeneTree" id="ENSGT00940000163460"/>
<dbReference type="SUPFAM" id="SSF56436">
    <property type="entry name" value="C-type lectin-like"/>
    <property type="match status" value="2"/>
</dbReference>
<feature type="domain" description="C-type lectin" evidence="2">
    <location>
        <begin position="126"/>
        <end position="244"/>
    </location>
</feature>
<name>A0A9J7XR39_CYPCA</name>
<dbReference type="OMA" id="WDGAPEE"/>
<keyword evidence="1" id="KW-0732">Signal</keyword>
<accession>A0A9J7XR39</accession>
<evidence type="ECO:0000259" key="2">
    <source>
        <dbReference type="PROSITE" id="PS50041"/>
    </source>
</evidence>